<evidence type="ECO:0000256" key="2">
    <source>
        <dbReference type="ARBA" id="ARBA00023015"/>
    </source>
</evidence>
<protein>
    <submittedName>
        <fullName evidence="8">Uncharacterized protein</fullName>
    </submittedName>
</protein>
<proteinExistence type="predicted"/>
<gene>
    <name evidence="8" type="ORF">HZH66_000196</name>
</gene>
<reference evidence="8" key="1">
    <citation type="journal article" date="2020" name="G3 (Bethesda)">
        <title>High-Quality Assemblies for Three Invasive Social Wasps from the &lt;i&gt;Vespula&lt;/i&gt; Genus.</title>
        <authorList>
            <person name="Harrop T.W.R."/>
            <person name="Guhlin J."/>
            <person name="McLaughlin G.M."/>
            <person name="Permina E."/>
            <person name="Stockwell P."/>
            <person name="Gilligan J."/>
            <person name="Le Lec M.F."/>
            <person name="Gruber M.A.M."/>
            <person name="Quinn O."/>
            <person name="Lovegrove M."/>
            <person name="Duncan E.J."/>
            <person name="Remnant E.J."/>
            <person name="Van Eeckhoven J."/>
            <person name="Graham B."/>
            <person name="Knapp R.A."/>
            <person name="Langford K.W."/>
            <person name="Kronenberg Z."/>
            <person name="Press M.O."/>
            <person name="Eacker S.M."/>
            <person name="Wilson-Rankin E.E."/>
            <person name="Purcell J."/>
            <person name="Lester P.J."/>
            <person name="Dearden P.K."/>
        </authorList>
    </citation>
    <scope>NUCLEOTIDE SEQUENCE</scope>
    <source>
        <strain evidence="8">Marl-1</strain>
    </source>
</reference>
<feature type="region of interest" description="Disordered" evidence="7">
    <location>
        <begin position="209"/>
        <end position="238"/>
    </location>
</feature>
<evidence type="ECO:0000256" key="3">
    <source>
        <dbReference type="ARBA" id="ARBA00023125"/>
    </source>
</evidence>
<keyword evidence="5" id="KW-0804">Transcription</keyword>
<dbReference type="PANTHER" id="PTHR10373">
    <property type="entry name" value="TRANSCRIPTION FACTOR 7 FAMILY MEMBER"/>
    <property type="match status" value="1"/>
</dbReference>
<evidence type="ECO:0000313" key="9">
    <source>
        <dbReference type="Proteomes" id="UP000614350"/>
    </source>
</evidence>
<evidence type="ECO:0000256" key="1">
    <source>
        <dbReference type="ARBA" id="ARBA00004123"/>
    </source>
</evidence>
<dbReference type="AlphaFoldDB" id="A0A834NIE0"/>
<dbReference type="PANTHER" id="PTHR10373:SF38">
    <property type="entry name" value="PROTEIN PANGOLIN, ISOFORM J"/>
    <property type="match status" value="1"/>
</dbReference>
<keyword evidence="3" id="KW-0238">DNA-binding</keyword>
<keyword evidence="2" id="KW-0805">Transcription regulation</keyword>
<dbReference type="GO" id="GO:0000785">
    <property type="term" value="C:chromatin"/>
    <property type="evidence" value="ECO:0007669"/>
    <property type="project" value="TreeGrafter"/>
</dbReference>
<comment type="subcellular location">
    <subcellularLocation>
        <location evidence="1">Nucleus</location>
    </subcellularLocation>
</comment>
<dbReference type="GO" id="GO:0000981">
    <property type="term" value="F:DNA-binding transcription factor activity, RNA polymerase II-specific"/>
    <property type="evidence" value="ECO:0007669"/>
    <property type="project" value="TreeGrafter"/>
</dbReference>
<name>A0A834NIE0_VESVU</name>
<dbReference type="GO" id="GO:0060070">
    <property type="term" value="P:canonical Wnt signaling pathway"/>
    <property type="evidence" value="ECO:0007669"/>
    <property type="project" value="TreeGrafter"/>
</dbReference>
<dbReference type="Proteomes" id="UP000614350">
    <property type="component" value="Unassembled WGS sequence"/>
</dbReference>
<organism evidence="8 9">
    <name type="scientific">Vespula vulgaris</name>
    <name type="common">Yellow jacket</name>
    <name type="synonym">Wasp</name>
    <dbReference type="NCBI Taxonomy" id="7454"/>
    <lineage>
        <taxon>Eukaryota</taxon>
        <taxon>Metazoa</taxon>
        <taxon>Ecdysozoa</taxon>
        <taxon>Arthropoda</taxon>
        <taxon>Hexapoda</taxon>
        <taxon>Insecta</taxon>
        <taxon>Pterygota</taxon>
        <taxon>Neoptera</taxon>
        <taxon>Endopterygota</taxon>
        <taxon>Hymenoptera</taxon>
        <taxon>Apocrita</taxon>
        <taxon>Aculeata</taxon>
        <taxon>Vespoidea</taxon>
        <taxon>Vespidae</taxon>
        <taxon>Vespinae</taxon>
        <taxon>Vespula</taxon>
    </lineage>
</organism>
<keyword evidence="6" id="KW-0539">Nucleus</keyword>
<dbReference type="GO" id="GO:1990907">
    <property type="term" value="C:beta-catenin-TCF complex"/>
    <property type="evidence" value="ECO:0007669"/>
    <property type="project" value="TreeGrafter"/>
</dbReference>
<sequence>MGLAGTHPSGLPFFCPNGDHLTQPPPAHMGIPPYGALDAGKAAAAAGLTRAPMYPFSTGQYPYPMLSPEMTQVAASWHTPSMYPISPASAGFRSPYPTSLPITSSSLPSDLYRFSPTGLMPPHHGLGPHAHALASHALVSSAPKTDHSTLDHNHRLMLLGFLRRDEIVVHRRCTKQRRSDPFGHYRQERDSSTLTLDLDPFINLVAAQVGRPSHARSPRSTVAPRGGPPKGPRKRVCD</sequence>
<dbReference type="GO" id="GO:0000978">
    <property type="term" value="F:RNA polymerase II cis-regulatory region sequence-specific DNA binding"/>
    <property type="evidence" value="ECO:0007669"/>
    <property type="project" value="TreeGrafter"/>
</dbReference>
<accession>A0A834NIE0</accession>
<evidence type="ECO:0000256" key="7">
    <source>
        <dbReference type="SAM" id="MobiDB-lite"/>
    </source>
</evidence>
<keyword evidence="4" id="KW-0010">Activator</keyword>
<keyword evidence="9" id="KW-1185">Reference proteome</keyword>
<dbReference type="EMBL" id="JACSEA010000001">
    <property type="protein sequence ID" value="KAF7411300.1"/>
    <property type="molecule type" value="Genomic_DNA"/>
</dbReference>
<evidence type="ECO:0000256" key="4">
    <source>
        <dbReference type="ARBA" id="ARBA00023159"/>
    </source>
</evidence>
<evidence type="ECO:0000313" key="8">
    <source>
        <dbReference type="EMBL" id="KAF7411300.1"/>
    </source>
</evidence>
<dbReference type="InterPro" id="IPR024940">
    <property type="entry name" value="TCF/LEF"/>
</dbReference>
<evidence type="ECO:0000256" key="6">
    <source>
        <dbReference type="ARBA" id="ARBA00023242"/>
    </source>
</evidence>
<evidence type="ECO:0000256" key="5">
    <source>
        <dbReference type="ARBA" id="ARBA00023163"/>
    </source>
</evidence>
<comment type="caution">
    <text evidence="8">The sequence shown here is derived from an EMBL/GenBank/DDBJ whole genome shotgun (WGS) entry which is preliminary data.</text>
</comment>